<evidence type="ECO:0000256" key="2">
    <source>
        <dbReference type="ARBA" id="ARBA00022475"/>
    </source>
</evidence>
<dbReference type="PANTHER" id="PTHR35007:SF2">
    <property type="entry name" value="PILUS ASSEMBLE PROTEIN"/>
    <property type="match status" value="1"/>
</dbReference>
<dbReference type="InterPro" id="IPR018076">
    <property type="entry name" value="T2SS_GspF_dom"/>
</dbReference>
<proteinExistence type="predicted"/>
<evidence type="ECO:0000313" key="8">
    <source>
        <dbReference type="EMBL" id="EAQ13359.1"/>
    </source>
</evidence>
<feature type="transmembrane region" description="Helical" evidence="6">
    <location>
        <begin position="112"/>
        <end position="138"/>
    </location>
</feature>
<keyword evidence="5 6" id="KW-0472">Membrane</keyword>
<dbReference type="HOGENOM" id="CLU_056917_0_0_5"/>
<evidence type="ECO:0000256" key="1">
    <source>
        <dbReference type="ARBA" id="ARBA00004651"/>
    </source>
</evidence>
<keyword evidence="2" id="KW-1003">Cell membrane</keyword>
<keyword evidence="9" id="KW-1185">Reference proteome</keyword>
<dbReference type="Pfam" id="PF00482">
    <property type="entry name" value="T2SSF"/>
    <property type="match status" value="1"/>
</dbReference>
<dbReference type="eggNOG" id="COG2064">
    <property type="taxonomic scope" value="Bacteria"/>
</dbReference>
<feature type="transmembrane region" description="Helical" evidence="6">
    <location>
        <begin position="301"/>
        <end position="324"/>
    </location>
</feature>
<comment type="caution">
    <text evidence="8">The sequence shown here is derived from an EMBL/GenBank/DDBJ whole genome shotgun (WGS) entry which is preliminary data.</text>
</comment>
<evidence type="ECO:0000259" key="7">
    <source>
        <dbReference type="Pfam" id="PF00482"/>
    </source>
</evidence>
<organism evidence="8 9">
    <name type="scientific">Maritimibacter alkaliphilus HTCC2654</name>
    <dbReference type="NCBI Taxonomy" id="314271"/>
    <lineage>
        <taxon>Bacteria</taxon>
        <taxon>Pseudomonadati</taxon>
        <taxon>Pseudomonadota</taxon>
        <taxon>Alphaproteobacteria</taxon>
        <taxon>Rhodobacterales</taxon>
        <taxon>Roseobacteraceae</taxon>
        <taxon>Maritimibacter</taxon>
    </lineage>
</organism>
<evidence type="ECO:0000256" key="4">
    <source>
        <dbReference type="ARBA" id="ARBA00022989"/>
    </source>
</evidence>
<sequence>MLGDTFSDLTSLLNSPGLLMAMVAVSVVFIGLALWTAIAMRDPAAERMRAASAAYGRAANRDLLKTPDALPEGMLKALIPEERAERTQIRDQLRRAGFGGPNALRNFFVLRLILATAAPVIALALTALNMSIGLPWFLDKLVGGLTFISASRLVAICTAIGFWSPTIWLKRKIRARQAEIEAGFPNALDLLQISTEAGMGFDAAMTRVGQSLATVSPAISEEFLLCQAEILASRDRRQALADMAERMGVAEVSAFAQVVSQSMEYGTSIAKALNAYAAEMREMREMKAIEKANRLPVQMSGVMSVMMLPALFLITLGPTVIRYLSVFGD</sequence>
<dbReference type="Proteomes" id="UP000002931">
    <property type="component" value="Unassembled WGS sequence"/>
</dbReference>
<dbReference type="EMBL" id="AAMT01000005">
    <property type="protein sequence ID" value="EAQ13359.1"/>
    <property type="molecule type" value="Genomic_DNA"/>
</dbReference>
<evidence type="ECO:0000256" key="6">
    <source>
        <dbReference type="SAM" id="Phobius"/>
    </source>
</evidence>
<keyword evidence="4 6" id="KW-1133">Transmembrane helix</keyword>
<evidence type="ECO:0000256" key="5">
    <source>
        <dbReference type="ARBA" id="ARBA00023136"/>
    </source>
</evidence>
<evidence type="ECO:0000313" key="9">
    <source>
        <dbReference type="Proteomes" id="UP000002931"/>
    </source>
</evidence>
<dbReference type="AlphaFoldDB" id="A3VEM1"/>
<dbReference type="PANTHER" id="PTHR35007">
    <property type="entry name" value="INTEGRAL MEMBRANE PROTEIN-RELATED"/>
    <property type="match status" value="1"/>
</dbReference>
<gene>
    <name evidence="8" type="ORF">RB2654_09824</name>
</gene>
<dbReference type="RefSeq" id="WP_008331020.1">
    <property type="nucleotide sequence ID" value="NZ_CH902578.1"/>
</dbReference>
<feature type="transmembrane region" description="Helical" evidence="6">
    <location>
        <begin position="20"/>
        <end position="40"/>
    </location>
</feature>
<dbReference type="GO" id="GO:0005886">
    <property type="term" value="C:plasma membrane"/>
    <property type="evidence" value="ECO:0007669"/>
    <property type="project" value="UniProtKB-SubCell"/>
</dbReference>
<comment type="subcellular location">
    <subcellularLocation>
        <location evidence="1">Cell membrane</location>
        <topology evidence="1">Multi-pass membrane protein</topology>
    </subcellularLocation>
</comment>
<name>A3VEM1_9RHOB</name>
<feature type="transmembrane region" description="Helical" evidence="6">
    <location>
        <begin position="150"/>
        <end position="169"/>
    </location>
</feature>
<keyword evidence="3 6" id="KW-0812">Transmembrane</keyword>
<reference evidence="8 9" key="1">
    <citation type="journal article" date="2010" name="J. Bacteriol.">
        <title>Genome sequences of Pelagibaca bermudensis HTCC2601T and Maritimibacter alkaliphilus HTCC2654T, the type strains of two marine Roseobacter genera.</title>
        <authorList>
            <person name="Thrash J.C."/>
            <person name="Cho J.C."/>
            <person name="Ferriera S."/>
            <person name="Johnson J."/>
            <person name="Vergin K.L."/>
            <person name="Giovannoni S.J."/>
        </authorList>
    </citation>
    <scope>NUCLEOTIDE SEQUENCE [LARGE SCALE GENOMIC DNA]</scope>
    <source>
        <strain evidence="8 9">HTCC2654</strain>
    </source>
</reference>
<evidence type="ECO:0000256" key="3">
    <source>
        <dbReference type="ARBA" id="ARBA00022692"/>
    </source>
</evidence>
<protein>
    <submittedName>
        <fullName evidence="8">Putative Flp pilus assembly protein TadC</fullName>
    </submittedName>
</protein>
<dbReference type="OrthoDB" id="9810662at2"/>
<feature type="domain" description="Type II secretion system protein GspF" evidence="7">
    <location>
        <begin position="188"/>
        <end position="316"/>
    </location>
</feature>
<dbReference type="STRING" id="314271.RB2654_09824"/>
<accession>A3VEM1</accession>